<organism evidence="1 2">
    <name type="scientific">Pseudovirgaria hyperparasitica</name>
    <dbReference type="NCBI Taxonomy" id="470096"/>
    <lineage>
        <taxon>Eukaryota</taxon>
        <taxon>Fungi</taxon>
        <taxon>Dikarya</taxon>
        <taxon>Ascomycota</taxon>
        <taxon>Pezizomycotina</taxon>
        <taxon>Dothideomycetes</taxon>
        <taxon>Dothideomycetes incertae sedis</taxon>
        <taxon>Acrospermales</taxon>
        <taxon>Acrospermaceae</taxon>
        <taxon>Pseudovirgaria</taxon>
    </lineage>
</organism>
<dbReference type="OrthoDB" id="275936at2759"/>
<protein>
    <recommendedName>
        <fullName evidence="3">Sequence orphan</fullName>
    </recommendedName>
</protein>
<dbReference type="Proteomes" id="UP000799437">
    <property type="component" value="Unassembled WGS sequence"/>
</dbReference>
<sequence>MAPVTTWNTKNLGLRLGVDLASAATAGALVAPLITIIDRGIIENSSGRNTLGQSLQSQLKNLLLRPHRFLISKPFALIFALYTGTYMTANAIDTASSTLRSESADKVTSGLPKFLATSTANLSLCLYKDSQFTKLFSTHKSPRPVPPLTMLLFALRDSCTVFASFNVPPLLAPRLADRFGAGLERHVSSATAAQFLAPAAVQVVSTPLHLLGLDLYNRDGVRARERVAKVASEWGKSCLARIARIVPAFGLGGVVNARMRCGLMAGVE</sequence>
<proteinExistence type="predicted"/>
<gene>
    <name evidence="1" type="ORF">EJ05DRAFT_433082</name>
</gene>
<keyword evidence="2" id="KW-1185">Reference proteome</keyword>
<dbReference type="AlphaFoldDB" id="A0A6A6WLP9"/>
<evidence type="ECO:0000313" key="2">
    <source>
        <dbReference type="Proteomes" id="UP000799437"/>
    </source>
</evidence>
<evidence type="ECO:0008006" key="3">
    <source>
        <dbReference type="Google" id="ProtNLM"/>
    </source>
</evidence>
<name>A0A6A6WLP9_9PEZI</name>
<dbReference type="GeneID" id="54482645"/>
<dbReference type="InterPro" id="IPR038781">
    <property type="entry name" value="C365.16-ike"/>
</dbReference>
<dbReference type="RefSeq" id="XP_033605380.1">
    <property type="nucleotide sequence ID" value="XM_033741591.1"/>
</dbReference>
<dbReference type="PANTHER" id="PTHR37845:SF1">
    <property type="entry name" value="SEQUENCE ORPHAN"/>
    <property type="match status" value="1"/>
</dbReference>
<dbReference type="PANTHER" id="PTHR37845">
    <property type="entry name" value="SEQUENCE ORPHAN"/>
    <property type="match status" value="1"/>
</dbReference>
<evidence type="ECO:0000313" key="1">
    <source>
        <dbReference type="EMBL" id="KAF2762929.1"/>
    </source>
</evidence>
<accession>A0A6A6WLP9</accession>
<dbReference type="GO" id="GO:0005739">
    <property type="term" value="C:mitochondrion"/>
    <property type="evidence" value="ECO:0007669"/>
    <property type="project" value="TreeGrafter"/>
</dbReference>
<reference evidence="1" key="1">
    <citation type="journal article" date="2020" name="Stud. Mycol.">
        <title>101 Dothideomycetes genomes: a test case for predicting lifestyles and emergence of pathogens.</title>
        <authorList>
            <person name="Haridas S."/>
            <person name="Albert R."/>
            <person name="Binder M."/>
            <person name="Bloem J."/>
            <person name="Labutti K."/>
            <person name="Salamov A."/>
            <person name="Andreopoulos B."/>
            <person name="Baker S."/>
            <person name="Barry K."/>
            <person name="Bills G."/>
            <person name="Bluhm B."/>
            <person name="Cannon C."/>
            <person name="Castanera R."/>
            <person name="Culley D."/>
            <person name="Daum C."/>
            <person name="Ezra D."/>
            <person name="Gonzalez J."/>
            <person name="Henrissat B."/>
            <person name="Kuo A."/>
            <person name="Liang C."/>
            <person name="Lipzen A."/>
            <person name="Lutzoni F."/>
            <person name="Magnuson J."/>
            <person name="Mondo S."/>
            <person name="Nolan M."/>
            <person name="Ohm R."/>
            <person name="Pangilinan J."/>
            <person name="Park H.-J."/>
            <person name="Ramirez L."/>
            <person name="Alfaro M."/>
            <person name="Sun H."/>
            <person name="Tritt A."/>
            <person name="Yoshinaga Y."/>
            <person name="Zwiers L.-H."/>
            <person name="Turgeon B."/>
            <person name="Goodwin S."/>
            <person name="Spatafora J."/>
            <person name="Crous P."/>
            <person name="Grigoriev I."/>
        </authorList>
    </citation>
    <scope>NUCLEOTIDE SEQUENCE</scope>
    <source>
        <strain evidence="1">CBS 121739</strain>
    </source>
</reference>
<dbReference type="EMBL" id="ML996565">
    <property type="protein sequence ID" value="KAF2762929.1"/>
    <property type="molecule type" value="Genomic_DNA"/>
</dbReference>